<evidence type="ECO:0000256" key="4">
    <source>
        <dbReference type="SAM" id="SignalP"/>
    </source>
</evidence>
<dbReference type="CDD" id="cd00104">
    <property type="entry name" value="KAZAL_FS"/>
    <property type="match status" value="3"/>
</dbReference>
<sequence>MKLIFAVLSLVVATVSSKYAPEAGSASDCDRACILIYDPVCGTDGKTYSNSCVFGVEKCRSQDDSLEIAYEGECSNGFGGSGSGSNVVCRQEFACLTVYNPVCGSDGQSYGNDCLLKRARCFDPTLTMVHRGDCGSNPETGSLSPPEGCDRLCTEEFRPICGSDGVTYGNPCFFGIAQCLNETLTVAFEGKCTGSGSSSENPACATG</sequence>
<comment type="caution">
    <text evidence="6">The sequence shown here is derived from an EMBL/GenBank/DDBJ whole genome shotgun (WGS) entry which is preliminary data.</text>
</comment>
<feature type="domain" description="Kazal-like" evidence="5">
    <location>
        <begin position="143"/>
        <end position="194"/>
    </location>
</feature>
<protein>
    <recommendedName>
        <fullName evidence="5">Kazal-like domain-containing protein</fullName>
    </recommendedName>
</protein>
<dbReference type="GO" id="GO:0005576">
    <property type="term" value="C:extracellular region"/>
    <property type="evidence" value="ECO:0007669"/>
    <property type="project" value="TreeGrafter"/>
</dbReference>
<feature type="chain" id="PRO_5035910218" description="Kazal-like domain-containing protein" evidence="4">
    <location>
        <begin position="18"/>
        <end position="207"/>
    </location>
</feature>
<gene>
    <name evidence="6" type="ORF">PHYBOEH_007075</name>
</gene>
<dbReference type="PROSITE" id="PS51465">
    <property type="entry name" value="KAZAL_2"/>
    <property type="match status" value="3"/>
</dbReference>
<dbReference type="Proteomes" id="UP000693981">
    <property type="component" value="Unassembled WGS sequence"/>
</dbReference>
<evidence type="ECO:0000259" key="5">
    <source>
        <dbReference type="PROSITE" id="PS51465"/>
    </source>
</evidence>
<keyword evidence="7" id="KW-1185">Reference proteome</keyword>
<dbReference type="InterPro" id="IPR002350">
    <property type="entry name" value="Kazal_dom"/>
</dbReference>
<feature type="domain" description="Kazal-like" evidence="5">
    <location>
        <begin position="23"/>
        <end position="76"/>
    </location>
</feature>
<dbReference type="OrthoDB" id="60813at2759"/>
<evidence type="ECO:0000256" key="1">
    <source>
        <dbReference type="ARBA" id="ARBA00022690"/>
    </source>
</evidence>
<dbReference type="PANTHER" id="PTHR10913">
    <property type="entry name" value="FOLLISTATIN-RELATED"/>
    <property type="match status" value="1"/>
</dbReference>
<keyword evidence="1" id="KW-0646">Protease inhibitor</keyword>
<feature type="domain" description="Kazal-like" evidence="5">
    <location>
        <begin position="83"/>
        <end position="136"/>
    </location>
</feature>
<name>A0A8T1WAB6_9STRA</name>
<keyword evidence="2" id="KW-0722">Serine protease inhibitor</keyword>
<dbReference type="PANTHER" id="PTHR10913:SF45">
    <property type="entry name" value="FOLLISTATIN, ISOFORM A-RELATED"/>
    <property type="match status" value="1"/>
</dbReference>
<evidence type="ECO:0000256" key="3">
    <source>
        <dbReference type="ARBA" id="ARBA00023157"/>
    </source>
</evidence>
<evidence type="ECO:0000256" key="2">
    <source>
        <dbReference type="ARBA" id="ARBA00022900"/>
    </source>
</evidence>
<dbReference type="SMART" id="SM00280">
    <property type="entry name" value="KAZAL"/>
    <property type="match status" value="3"/>
</dbReference>
<dbReference type="AlphaFoldDB" id="A0A8T1WAB6"/>
<reference evidence="6" key="1">
    <citation type="submission" date="2021-02" db="EMBL/GenBank/DDBJ databases">
        <authorList>
            <person name="Palmer J.M."/>
        </authorList>
    </citation>
    <scope>NUCLEOTIDE SEQUENCE</scope>
    <source>
        <strain evidence="6">SCRP23</strain>
    </source>
</reference>
<keyword evidence="4" id="KW-0732">Signal</keyword>
<organism evidence="6 7">
    <name type="scientific">Phytophthora boehmeriae</name>
    <dbReference type="NCBI Taxonomy" id="109152"/>
    <lineage>
        <taxon>Eukaryota</taxon>
        <taxon>Sar</taxon>
        <taxon>Stramenopiles</taxon>
        <taxon>Oomycota</taxon>
        <taxon>Peronosporomycetes</taxon>
        <taxon>Peronosporales</taxon>
        <taxon>Peronosporaceae</taxon>
        <taxon>Phytophthora</taxon>
    </lineage>
</organism>
<feature type="signal peptide" evidence="4">
    <location>
        <begin position="1"/>
        <end position="17"/>
    </location>
</feature>
<proteinExistence type="predicted"/>
<dbReference type="Pfam" id="PF00050">
    <property type="entry name" value="Kazal_1"/>
    <property type="match status" value="3"/>
</dbReference>
<evidence type="ECO:0000313" key="6">
    <source>
        <dbReference type="EMBL" id="KAG7390201.1"/>
    </source>
</evidence>
<evidence type="ECO:0000313" key="7">
    <source>
        <dbReference type="Proteomes" id="UP000693981"/>
    </source>
</evidence>
<dbReference type="InterPro" id="IPR050653">
    <property type="entry name" value="Prot_Inhib_GrowthFact_Antg"/>
</dbReference>
<keyword evidence="3" id="KW-1015">Disulfide bond</keyword>
<dbReference type="EMBL" id="JAGDFL010000389">
    <property type="protein sequence ID" value="KAG7390201.1"/>
    <property type="molecule type" value="Genomic_DNA"/>
</dbReference>
<accession>A0A8T1WAB6</accession>